<evidence type="ECO:0000313" key="1">
    <source>
        <dbReference type="EMBL" id="MBR9970878.1"/>
    </source>
</evidence>
<name>A0ABS5IAZ2_9PROT</name>
<dbReference type="RefSeq" id="WP_211546393.1">
    <property type="nucleotide sequence ID" value="NZ_JAGTUF010000002.1"/>
</dbReference>
<organism evidence="1 2">
    <name type="scientific">Magnetospirillum sulfuroxidans</name>
    <dbReference type="NCBI Taxonomy" id="611300"/>
    <lineage>
        <taxon>Bacteria</taxon>
        <taxon>Pseudomonadati</taxon>
        <taxon>Pseudomonadota</taxon>
        <taxon>Alphaproteobacteria</taxon>
        <taxon>Rhodospirillales</taxon>
        <taxon>Rhodospirillaceae</taxon>
        <taxon>Magnetospirillum</taxon>
    </lineage>
</organism>
<gene>
    <name evidence="1" type="ORF">KEC16_04030</name>
</gene>
<comment type="caution">
    <text evidence="1">The sequence shown here is derived from an EMBL/GenBank/DDBJ whole genome shotgun (WGS) entry which is preliminary data.</text>
</comment>
<protein>
    <submittedName>
        <fullName evidence="1">Uncharacterized protein</fullName>
    </submittedName>
</protein>
<sequence length="93" mass="10499">MSMNTQQATLETSVEGIRDAVVKAGFRPGRRVRVQVEYVDAKEVREAELARLSAILDQYPTDPQFAGMSEEEVMAYAVQAVDEVRQERRKPAK</sequence>
<proteinExistence type="predicted"/>
<evidence type="ECO:0000313" key="2">
    <source>
        <dbReference type="Proteomes" id="UP000680714"/>
    </source>
</evidence>
<accession>A0ABS5IAZ2</accession>
<dbReference type="EMBL" id="JAGTUF010000002">
    <property type="protein sequence ID" value="MBR9970878.1"/>
    <property type="molecule type" value="Genomic_DNA"/>
</dbReference>
<reference evidence="1 2" key="1">
    <citation type="submission" date="2021-04" db="EMBL/GenBank/DDBJ databases">
        <title>Magnetospirillum sulfuroxidans sp. nov., a facultative chemolithoautotrophic sulfur-oxidizing alphaproteobacterium isolated from freshwater sediment and proposals for Paramagetospirillum gen. nov., and Magnetospirillaceae fam. nov.</title>
        <authorList>
            <person name="Koziaeva V."/>
            <person name="Geelhoed J.S."/>
            <person name="Sorokin D.Y."/>
            <person name="Grouzdev D.S."/>
        </authorList>
    </citation>
    <scope>NUCLEOTIDE SEQUENCE [LARGE SCALE GENOMIC DNA]</scope>
    <source>
        <strain evidence="1 2">J10</strain>
    </source>
</reference>
<dbReference type="Proteomes" id="UP000680714">
    <property type="component" value="Unassembled WGS sequence"/>
</dbReference>
<keyword evidence="2" id="KW-1185">Reference proteome</keyword>